<dbReference type="Pfam" id="PF00078">
    <property type="entry name" value="RVT_1"/>
    <property type="match status" value="1"/>
</dbReference>
<evidence type="ECO:0000313" key="4">
    <source>
        <dbReference type="Proteomes" id="UP000314985"/>
    </source>
</evidence>
<dbReference type="CDD" id="cd01650">
    <property type="entry name" value="RT_nLTR_like"/>
    <property type="match status" value="1"/>
</dbReference>
<accession>A0A4X1V594</accession>
<dbReference type="Proteomes" id="UP000314985">
    <property type="component" value="Chromosome 10"/>
</dbReference>
<name>A0A4X1V594_PIG</name>
<evidence type="ECO:0000256" key="1">
    <source>
        <dbReference type="ARBA" id="ARBA00012493"/>
    </source>
</evidence>
<sequence>MQLYTNKMENLEEMDKFLEKYNLPRLNQDKREKMNGPIRRTEIKTVIKKLPANQSPGPDGFTGEFYQTFREELTPILLKLFFKIAEEGILPNSFYEATITLIPRADIDTTKKENHKPISLMNTDAKILNKILANCIQQYIKRIVHHDQVGFIPGMQGFFNIRKSISVIHHINKMKNKNHMILSIDAEKAFDKIQHPFLIKTVQKVGIAGSCLNMIKAIYDKPTVNIILNGEKLKEFPLRSETRQGCPLLPLLFNIVLDVLATAMREVKEIKEIQTGREGVKLSLFADDMIVYLENPKDSTKKLLELIHEFGKVTGYKINTQKSTALLYTNNERAKREIREAIPFTITSKRIK</sequence>
<dbReference type="Ensembl" id="ENSSSCT00070042747.1">
    <property type="protein sequence ID" value="ENSSSCP00070035958.1"/>
    <property type="gene ID" value="ENSSSCG00070021498.1"/>
</dbReference>
<feature type="domain" description="Reverse transcriptase" evidence="2">
    <location>
        <begin position="83"/>
        <end position="346"/>
    </location>
</feature>
<evidence type="ECO:0000313" key="3">
    <source>
        <dbReference type="Ensembl" id="ENSSSCP00070035958.1"/>
    </source>
</evidence>
<protein>
    <recommendedName>
        <fullName evidence="1">RNA-directed DNA polymerase</fullName>
        <ecNumber evidence="1">2.7.7.49</ecNumber>
    </recommendedName>
</protein>
<dbReference type="GO" id="GO:0003964">
    <property type="term" value="F:RNA-directed DNA polymerase activity"/>
    <property type="evidence" value="ECO:0007669"/>
    <property type="project" value="UniProtKB-EC"/>
</dbReference>
<dbReference type="AlphaFoldDB" id="A0A4X1V594"/>
<dbReference type="InterPro" id="IPR000477">
    <property type="entry name" value="RT_dom"/>
</dbReference>
<dbReference type="PANTHER" id="PTHR19446">
    <property type="entry name" value="REVERSE TRANSCRIPTASES"/>
    <property type="match status" value="1"/>
</dbReference>
<reference evidence="3 4" key="1">
    <citation type="submission" date="2017-08" db="EMBL/GenBank/DDBJ databases">
        <title>USMARCv1.0.</title>
        <authorList>
            <person name="Hannum G.I."/>
            <person name="Koren S."/>
            <person name="Schroeder S.G."/>
            <person name="Chin S.C."/>
            <person name="Nonneman D.J."/>
            <person name="Becker S.A."/>
            <person name="Rosen B.D."/>
            <person name="Bickhart D.M."/>
            <person name="Putnam N.H."/>
            <person name="Green R.E."/>
            <person name="Tuggle C.K."/>
            <person name="Liu H."/>
            <person name="Rohrer G.A."/>
            <person name="Warr A."/>
            <person name="Hall R."/>
            <person name="Kim K."/>
            <person name="Hume D.A."/>
            <person name="Talbot R."/>
            <person name="Chow W."/>
            <person name="Howe K."/>
            <person name="Schwartz A.S."/>
            <person name="Watson M."/>
            <person name="Archibald A.L."/>
            <person name="Phillippy A.M."/>
            <person name="Smith T.P.L."/>
        </authorList>
    </citation>
    <scope>NUCLEOTIDE SEQUENCE [LARGE SCALE GENOMIC DNA]</scope>
</reference>
<evidence type="ECO:0000259" key="2">
    <source>
        <dbReference type="PROSITE" id="PS50878"/>
    </source>
</evidence>
<dbReference type="PROSITE" id="PS50878">
    <property type="entry name" value="RT_POL"/>
    <property type="match status" value="1"/>
</dbReference>
<dbReference type="EC" id="2.7.7.49" evidence="1"/>
<organism evidence="3 4">
    <name type="scientific">Sus scrofa</name>
    <name type="common">Pig</name>
    <dbReference type="NCBI Taxonomy" id="9823"/>
    <lineage>
        <taxon>Eukaryota</taxon>
        <taxon>Metazoa</taxon>
        <taxon>Chordata</taxon>
        <taxon>Craniata</taxon>
        <taxon>Vertebrata</taxon>
        <taxon>Euteleostomi</taxon>
        <taxon>Mammalia</taxon>
        <taxon>Eutheria</taxon>
        <taxon>Laurasiatheria</taxon>
        <taxon>Artiodactyla</taxon>
        <taxon>Suina</taxon>
        <taxon>Suidae</taxon>
        <taxon>Sus</taxon>
    </lineage>
</organism>
<dbReference type="InterPro" id="IPR043502">
    <property type="entry name" value="DNA/RNA_pol_sf"/>
</dbReference>
<dbReference type="SUPFAM" id="SSF56672">
    <property type="entry name" value="DNA/RNA polymerases"/>
    <property type="match status" value="1"/>
</dbReference>
<proteinExistence type="predicted"/>
<reference evidence="3" key="2">
    <citation type="submission" date="2025-08" db="UniProtKB">
        <authorList>
            <consortium name="Ensembl"/>
        </authorList>
    </citation>
    <scope>IDENTIFICATION</scope>
</reference>